<organism evidence="6 7">
    <name type="scientific">Rhizoctonia solani</name>
    <dbReference type="NCBI Taxonomy" id="456999"/>
    <lineage>
        <taxon>Eukaryota</taxon>
        <taxon>Fungi</taxon>
        <taxon>Dikarya</taxon>
        <taxon>Basidiomycota</taxon>
        <taxon>Agaricomycotina</taxon>
        <taxon>Agaricomycetes</taxon>
        <taxon>Cantharellales</taxon>
        <taxon>Ceratobasidiaceae</taxon>
        <taxon>Rhizoctonia</taxon>
    </lineage>
</organism>
<dbReference type="PROSITE" id="PS50837">
    <property type="entry name" value="NACHT"/>
    <property type="match status" value="1"/>
</dbReference>
<comment type="caution">
    <text evidence="6">The sequence shown here is derived from an EMBL/GenBank/DDBJ whole genome shotgun (WGS) entry which is preliminary data.</text>
</comment>
<evidence type="ECO:0000313" key="6">
    <source>
        <dbReference type="EMBL" id="CAE6333195.1"/>
    </source>
</evidence>
<dbReference type="InterPro" id="IPR036928">
    <property type="entry name" value="AS_sf"/>
</dbReference>
<evidence type="ECO:0000259" key="5">
    <source>
        <dbReference type="PROSITE" id="PS50837"/>
    </source>
</evidence>
<dbReference type="InterPro" id="IPR027417">
    <property type="entry name" value="P-loop_NTPase"/>
</dbReference>
<dbReference type="Gene3D" id="3.90.1300.10">
    <property type="entry name" value="Amidase signature (AS) domain"/>
    <property type="match status" value="1"/>
</dbReference>
<comment type="similarity">
    <text evidence="1">Belongs to the amidase family.</text>
</comment>
<dbReference type="SUPFAM" id="SSF75304">
    <property type="entry name" value="Amidase signature (AS) enzymes"/>
    <property type="match status" value="1"/>
</dbReference>
<evidence type="ECO:0000256" key="3">
    <source>
        <dbReference type="ARBA" id="ARBA00022801"/>
    </source>
</evidence>
<name>A0A8H2W7A3_9AGAM</name>
<dbReference type="Gene3D" id="3.40.50.300">
    <property type="entry name" value="P-loop containing nucleotide triphosphate hydrolases"/>
    <property type="match status" value="1"/>
</dbReference>
<evidence type="ECO:0000313" key="7">
    <source>
        <dbReference type="Proteomes" id="UP000663826"/>
    </source>
</evidence>
<dbReference type="PANTHER" id="PTHR46072">
    <property type="entry name" value="AMIDASE-RELATED-RELATED"/>
    <property type="match status" value="1"/>
</dbReference>
<keyword evidence="3" id="KW-0378">Hydrolase</keyword>
<dbReference type="InterPro" id="IPR023631">
    <property type="entry name" value="Amidase_dom"/>
</dbReference>
<sequence length="1073" mass="118063">MADNGYLPESLLLKSHVSSNGSDPVKVSWEAAAARKREDRTNRLKPYIHWGLGELAPPPSHKNVVSLVHARLTEREHSFLASDVTDLAQRLASQECTAVEVTTAFCKAAYVAQELTNCLTEVMFDQALSRAQELDAHISTTGQVVGPLHGVPVSIKDHISVKGEDAAAGFVAWAGRTIAEEDSTIVRILRQAGAVIYVKTTNPQSLFAIETLSNIYGNTSNPHNRTLTSGGSSGGEGALIASRASLLGVGTDIGGSIRAVGVVWIVRAKTLKSQTSCFRFAGTLQGDGEHSPMAHSARDLELFCRVVSSYKPWDTDFSTLCIPWNSTILESKTSEKLVIGLLVDDGVVAPHPPIVERLHKTRDALIAAGHEVIDWIPVDHLKGFELVAKLYLLDGGEAIRAILAESGEPAIPPVAQLLDSPMKQDKLTLSQSWEANVQRDQFRARMLKHWNNTALQSKSGRPVDAILCPVAPTLAPPHGTTRWIGYTSYWNLLDLPAVAFPSGKPFDASTWEFKSSSSGDKHLNPIDEFVRAQWDPNTFDGAPVSLQLDNYAKSSDSRITKALDDSKKAQQDTKILSNPSDTPYVEQQDDQVPSWRGLKSLMRVLEATGSLFGPLKNVIAEIGTFIDLFDSITENRQDYCRLSAELDSLFSELRALLEGPLNPTMTTSIKNLCRNVEDNRRTGYDRLSPSLSAVYNSAESDEIDRGPCTPDTRTAELKKLVSWTNESPTNRKGVYWMNGMAGTGKTTIAYSLCTRLEEQGKLAASFFCSRLIPQCRNVKLIIPTLAYQLARFSHPFRSALSKALEIDPDAHTRSLKVQFESLILKPSLEVQNALPENLVVVVDALDECENEDSTGQILDTLISSDPRIPIRFLVSSRPEPEIYRRMAARHEDSDLRLVLHELDAERVQNDIEKHLRHELEGIPLTSAQFSGLVEKSGVLFIYASTAARYIKHGLAWSVHEERIDMILGLSAASDGYSHQAVDELYSTILNQALQNPKLDQSNRTWLKILLDTIICVQEPATTSTLAGLIGLKSSQQVEGLLRPLYSSKVRATLLQPIFRSPKVNAGLLGHNQE</sequence>
<evidence type="ECO:0000256" key="1">
    <source>
        <dbReference type="ARBA" id="ARBA00009199"/>
    </source>
</evidence>
<evidence type="ECO:0000256" key="4">
    <source>
        <dbReference type="SAM" id="MobiDB-lite"/>
    </source>
</evidence>
<keyword evidence="2" id="KW-0677">Repeat</keyword>
<feature type="compositionally biased region" description="Basic and acidic residues" evidence="4">
    <location>
        <begin position="562"/>
        <end position="571"/>
    </location>
</feature>
<gene>
    <name evidence="6" type="ORF">RDB_LOCUS324</name>
</gene>
<dbReference type="Pfam" id="PF24883">
    <property type="entry name" value="NPHP3_N"/>
    <property type="match status" value="1"/>
</dbReference>
<feature type="domain" description="NACHT" evidence="5">
    <location>
        <begin position="733"/>
        <end position="878"/>
    </location>
</feature>
<protein>
    <recommendedName>
        <fullName evidence="5">NACHT domain-containing protein</fullName>
    </recommendedName>
</protein>
<dbReference type="GO" id="GO:0016787">
    <property type="term" value="F:hydrolase activity"/>
    <property type="evidence" value="ECO:0007669"/>
    <property type="project" value="UniProtKB-KW"/>
</dbReference>
<accession>A0A8H2W7A3</accession>
<dbReference type="SUPFAM" id="SSF52540">
    <property type="entry name" value="P-loop containing nucleoside triphosphate hydrolases"/>
    <property type="match status" value="1"/>
</dbReference>
<dbReference type="InterPro" id="IPR056884">
    <property type="entry name" value="NPHP3-like_N"/>
</dbReference>
<proteinExistence type="inferred from homology"/>
<dbReference type="Proteomes" id="UP000663826">
    <property type="component" value="Unassembled WGS sequence"/>
</dbReference>
<dbReference type="EMBL" id="CAJMWQ010000014">
    <property type="protein sequence ID" value="CAE6333195.1"/>
    <property type="molecule type" value="Genomic_DNA"/>
</dbReference>
<reference evidence="6" key="1">
    <citation type="submission" date="2021-01" db="EMBL/GenBank/DDBJ databases">
        <authorList>
            <person name="Kaushik A."/>
        </authorList>
    </citation>
    <scope>NUCLEOTIDE SEQUENCE</scope>
    <source>
        <strain evidence="6">AG1-1B</strain>
    </source>
</reference>
<evidence type="ECO:0000256" key="2">
    <source>
        <dbReference type="ARBA" id="ARBA00022737"/>
    </source>
</evidence>
<feature type="compositionally biased region" description="Polar residues" evidence="4">
    <location>
        <begin position="572"/>
        <end position="581"/>
    </location>
</feature>
<feature type="region of interest" description="Disordered" evidence="4">
    <location>
        <begin position="562"/>
        <end position="587"/>
    </location>
</feature>
<dbReference type="InterPro" id="IPR007111">
    <property type="entry name" value="NACHT_NTPase"/>
</dbReference>
<dbReference type="Pfam" id="PF01425">
    <property type="entry name" value="Amidase"/>
    <property type="match status" value="1"/>
</dbReference>
<dbReference type="AlphaFoldDB" id="A0A8H2W7A3"/>